<dbReference type="InterPro" id="IPR045261">
    <property type="entry name" value="MORC_ATPase"/>
</dbReference>
<sequence length="513" mass="58742">METIKYNKENTPNAAKLMESLRYSGYDNNIAIADLIDNSLDANATNINIEINLDSKKEEHIVIIDDGSGMDEETLGQALRLGSITHRNVESDLGRFGMGMVTASISIAKRIEVFTKQKDKPMLTSIMDLEEMAKSNNFNVYREKSTSEEIKFAKHRGLEDSGTILVLRKCDKLTKSGVVEFTDSLRKDVGETYRYFLRSGKKITINNKLVEIVDPMWTDGGLTKEYKQKSEIFSDERYEIKIDGADSKESFAVKIYVLPQFDQSVMRKLKINVKNQGFYILRNYRQISKADHLGGLWEQHNDLNRVRVEVIFSGTLDSAMGVNYTKHNIKPIQAIVDKFQSDIMPQIDTLRKRFKKDTKRESAKDLNFSEAERIISQKNKLLDKAEPDKKGKPTPINPVVKRPKTKVEEEVIKRGRPSLAHLARFESHSFGLTGPIFEVEKQGKITIIQWNIDHPFYERFLIEYKDNIDLVNAVSFLAYSLGESKLKYSSDETYEMLENIMSTISTNLRVLLS</sequence>
<name>A0A1F6VE39_9BACT</name>
<dbReference type="Gene3D" id="3.30.565.10">
    <property type="entry name" value="Histidine kinase-like ATPase, C-terminal domain"/>
    <property type="match status" value="1"/>
</dbReference>
<comment type="caution">
    <text evidence="1">The sequence shown here is derived from an EMBL/GenBank/DDBJ whole genome shotgun (WGS) entry which is preliminary data.</text>
</comment>
<proteinExistence type="predicted"/>
<accession>A0A1F6VE39</accession>
<evidence type="ECO:0008006" key="3">
    <source>
        <dbReference type="Google" id="ProtNLM"/>
    </source>
</evidence>
<evidence type="ECO:0000313" key="2">
    <source>
        <dbReference type="Proteomes" id="UP000178235"/>
    </source>
</evidence>
<protein>
    <recommendedName>
        <fullName evidence="3">Histidine kinase/HSP90-like ATPase domain-containing protein</fullName>
    </recommendedName>
</protein>
<gene>
    <name evidence="1" type="ORF">A2738_03685</name>
</gene>
<dbReference type="InterPro" id="IPR036890">
    <property type="entry name" value="HATPase_C_sf"/>
</dbReference>
<dbReference type="PANTHER" id="PTHR23336">
    <property type="entry name" value="ZINC FINGER CW-TYPE COILED-COIL DOMAIN PROTEIN 3"/>
    <property type="match status" value="1"/>
</dbReference>
<organism evidence="1 2">
    <name type="scientific">Candidatus Nomurabacteria bacterium RIFCSPHIGHO2_01_FULL_42_15</name>
    <dbReference type="NCBI Taxonomy" id="1801742"/>
    <lineage>
        <taxon>Bacteria</taxon>
        <taxon>Candidatus Nomuraibacteriota</taxon>
    </lineage>
</organism>
<dbReference type="Proteomes" id="UP000178235">
    <property type="component" value="Unassembled WGS sequence"/>
</dbReference>
<reference evidence="1 2" key="1">
    <citation type="journal article" date="2016" name="Nat. Commun.">
        <title>Thousands of microbial genomes shed light on interconnected biogeochemical processes in an aquifer system.</title>
        <authorList>
            <person name="Anantharaman K."/>
            <person name="Brown C.T."/>
            <person name="Hug L.A."/>
            <person name="Sharon I."/>
            <person name="Castelle C.J."/>
            <person name="Probst A.J."/>
            <person name="Thomas B.C."/>
            <person name="Singh A."/>
            <person name="Wilkins M.J."/>
            <person name="Karaoz U."/>
            <person name="Brodie E.L."/>
            <person name="Williams K.H."/>
            <person name="Hubbard S.S."/>
            <person name="Banfield J.F."/>
        </authorList>
    </citation>
    <scope>NUCLEOTIDE SEQUENCE [LARGE SCALE GENOMIC DNA]</scope>
</reference>
<dbReference type="GO" id="GO:0016887">
    <property type="term" value="F:ATP hydrolysis activity"/>
    <property type="evidence" value="ECO:0007669"/>
    <property type="project" value="InterPro"/>
</dbReference>
<dbReference type="SUPFAM" id="SSF55874">
    <property type="entry name" value="ATPase domain of HSP90 chaperone/DNA topoisomerase II/histidine kinase"/>
    <property type="match status" value="1"/>
</dbReference>
<dbReference type="PANTHER" id="PTHR23336:SF76">
    <property type="entry name" value="MORC S5 DOMAIN-CONTAINING PROTEIN"/>
    <property type="match status" value="1"/>
</dbReference>
<dbReference type="Pfam" id="PF13589">
    <property type="entry name" value="HATPase_c_3"/>
    <property type="match status" value="1"/>
</dbReference>
<dbReference type="AlphaFoldDB" id="A0A1F6VE39"/>
<evidence type="ECO:0000313" key="1">
    <source>
        <dbReference type="EMBL" id="OGI67921.1"/>
    </source>
</evidence>
<dbReference type="EMBL" id="MFTS01000007">
    <property type="protein sequence ID" value="OGI67921.1"/>
    <property type="molecule type" value="Genomic_DNA"/>
</dbReference>